<comment type="caution">
    <text evidence="1">The sequence shown here is derived from an EMBL/GenBank/DDBJ whole genome shotgun (WGS) entry which is preliminary data.</text>
</comment>
<dbReference type="RefSeq" id="WP_163180909.1">
    <property type="nucleotide sequence ID" value="NZ_JAAIWM010000007.1"/>
</dbReference>
<dbReference type="Proteomes" id="UP000481043">
    <property type="component" value="Unassembled WGS sequence"/>
</dbReference>
<evidence type="ECO:0008006" key="3">
    <source>
        <dbReference type="Google" id="ProtNLM"/>
    </source>
</evidence>
<dbReference type="EMBL" id="JAAIWM010000007">
    <property type="protein sequence ID" value="NEY73397.1"/>
    <property type="molecule type" value="Genomic_DNA"/>
</dbReference>
<protein>
    <recommendedName>
        <fullName evidence="3">SMI1/KNR4 family protein</fullName>
    </recommendedName>
</protein>
<proteinExistence type="predicted"/>
<dbReference type="AlphaFoldDB" id="A0A6M0QAW9"/>
<gene>
    <name evidence="1" type="ORF">G4D63_16810</name>
</gene>
<reference evidence="1 2" key="1">
    <citation type="submission" date="2020-02" db="EMBL/GenBank/DDBJ databases">
        <title>Bacillus aquiflavi sp. nov., isolated from yellow water of strong flavor Chinese baijiu in Yibin region of China.</title>
        <authorList>
            <person name="Xie J."/>
        </authorList>
    </citation>
    <scope>NUCLEOTIDE SEQUENCE [LARGE SCALE GENOMIC DNA]</scope>
    <source>
        <strain evidence="1 2">SA4</strain>
    </source>
</reference>
<keyword evidence="2" id="KW-1185">Reference proteome</keyword>
<evidence type="ECO:0000313" key="2">
    <source>
        <dbReference type="Proteomes" id="UP000481043"/>
    </source>
</evidence>
<evidence type="ECO:0000313" key="1">
    <source>
        <dbReference type="EMBL" id="NEY73397.1"/>
    </source>
</evidence>
<sequence length="107" mass="12364">MDKNEIKKIVENEVKQLGPFVNYHGITPENMWQFLVEPFEIFVDPDDLETTPRNMWVVLQEFKNIKEGFAIVFDPYDKGWGLTEHVSDDNYVMVSGADTLHAALEGM</sequence>
<organism evidence="1 2">
    <name type="scientific">Bacillus mesophilus</name>
    <dbReference type="NCBI Taxonomy" id="1808955"/>
    <lineage>
        <taxon>Bacteria</taxon>
        <taxon>Bacillati</taxon>
        <taxon>Bacillota</taxon>
        <taxon>Bacilli</taxon>
        <taxon>Bacillales</taxon>
        <taxon>Bacillaceae</taxon>
        <taxon>Bacillus</taxon>
    </lineage>
</organism>
<accession>A0A6M0QAW9</accession>
<name>A0A6M0QAW9_9BACI</name>